<dbReference type="AlphaFoldDB" id="A0A6M3J2A2"/>
<evidence type="ECO:0000313" key="1">
    <source>
        <dbReference type="EMBL" id="QJA63890.1"/>
    </source>
</evidence>
<proteinExistence type="predicted"/>
<gene>
    <name evidence="2" type="ORF">MM415A00502_0026</name>
    <name evidence="1" type="ORF">MM415B00571_0036</name>
</gene>
<reference evidence="1" key="1">
    <citation type="submission" date="2020-03" db="EMBL/GenBank/DDBJ databases">
        <title>The deep terrestrial virosphere.</title>
        <authorList>
            <person name="Holmfeldt K."/>
            <person name="Nilsson E."/>
            <person name="Simone D."/>
            <person name="Lopez-Fernandez M."/>
            <person name="Wu X."/>
            <person name="de Brujin I."/>
            <person name="Lundin D."/>
            <person name="Andersson A."/>
            <person name="Bertilsson S."/>
            <person name="Dopson M."/>
        </authorList>
    </citation>
    <scope>NUCLEOTIDE SEQUENCE</scope>
    <source>
        <strain evidence="2">MM415A00502</strain>
        <strain evidence="1">MM415B00571</strain>
    </source>
</reference>
<name>A0A6M3J2A2_9ZZZZ</name>
<accession>A0A6M3J2A2</accession>
<sequence length="69" mass="7950">MRIGDRVTNFASMSRNEGFFASGSLTGTIIEIGTCLYSNGRKDYDVNAYTVKWDKGFTDWHTKKHLRKR</sequence>
<protein>
    <submittedName>
        <fullName evidence="1">Uncharacterized protein</fullName>
    </submittedName>
</protein>
<organism evidence="1">
    <name type="scientific">viral metagenome</name>
    <dbReference type="NCBI Taxonomy" id="1070528"/>
    <lineage>
        <taxon>unclassified sequences</taxon>
        <taxon>metagenomes</taxon>
        <taxon>organismal metagenomes</taxon>
    </lineage>
</organism>
<dbReference type="EMBL" id="MT141508">
    <property type="protein sequence ID" value="QJA63890.1"/>
    <property type="molecule type" value="Genomic_DNA"/>
</dbReference>
<dbReference type="EMBL" id="MT142467">
    <property type="protein sequence ID" value="QJA81702.1"/>
    <property type="molecule type" value="Genomic_DNA"/>
</dbReference>
<evidence type="ECO:0000313" key="2">
    <source>
        <dbReference type="EMBL" id="QJA81702.1"/>
    </source>
</evidence>